<dbReference type="STRING" id="463014.BAU07_04155"/>
<evidence type="ECO:0000313" key="1">
    <source>
        <dbReference type="EMBL" id="ANN80221.1"/>
    </source>
</evidence>
<dbReference type="InterPro" id="IPR010282">
    <property type="entry name" value="Uncharacterised_HutD/Ves"/>
</dbReference>
<dbReference type="PANTHER" id="PTHR37943:SF1">
    <property type="entry name" value="PROTEIN VES"/>
    <property type="match status" value="1"/>
</dbReference>
<gene>
    <name evidence="1" type="ORF">BAU07_04155</name>
</gene>
<organism evidence="1 2">
    <name type="scientific">Bordetella flabilis</name>
    <dbReference type="NCBI Taxonomy" id="463014"/>
    <lineage>
        <taxon>Bacteria</taxon>
        <taxon>Pseudomonadati</taxon>
        <taxon>Pseudomonadota</taxon>
        <taxon>Betaproteobacteria</taxon>
        <taxon>Burkholderiales</taxon>
        <taxon>Alcaligenaceae</taxon>
        <taxon>Bordetella</taxon>
    </lineage>
</organism>
<dbReference type="EMBL" id="CP016172">
    <property type="protein sequence ID" value="ANN80221.1"/>
    <property type="molecule type" value="Genomic_DNA"/>
</dbReference>
<sequence length="214" mass="22473">MGGVAPRGFRLADVPPQPWKNGGGVTREIACWPPGAGLDDFLWRISVARIDAGGPFSRFPDVDRVIMLLDGPGVVLRGDIATGMHALTQPLAPYAFPGDVGIDCILQGGMSQDLNVMSRRRRTRASLTVLRDGAALPTASCGMLLAVESTWRVASDEGGDHVLSPSAGLWWAQAPRGWDVRPEGTGPVADGAGLVAVAIEILPSSDGAHMRDAT</sequence>
<dbReference type="OrthoDB" id="9800082at2"/>
<name>A0A193GLE3_9BORD</name>
<protein>
    <recommendedName>
        <fullName evidence="3">HutD</fullName>
    </recommendedName>
</protein>
<dbReference type="KEGG" id="bfz:BAU07_04155"/>
<dbReference type="Gene3D" id="2.60.120.10">
    <property type="entry name" value="Jelly Rolls"/>
    <property type="match status" value="1"/>
</dbReference>
<reference evidence="1 2" key="1">
    <citation type="submission" date="2016-06" db="EMBL/GenBank/DDBJ databases">
        <title>Complete genome sequences of Bordetella bronchialis and Bordetella flabilis.</title>
        <authorList>
            <person name="LiPuma J.J."/>
            <person name="Spilker T."/>
        </authorList>
    </citation>
    <scope>NUCLEOTIDE SEQUENCE [LARGE SCALE GENOMIC DNA]</scope>
    <source>
        <strain evidence="1 2">AU10664</strain>
    </source>
</reference>
<dbReference type="Pfam" id="PF05962">
    <property type="entry name" value="HutD"/>
    <property type="match status" value="1"/>
</dbReference>
<dbReference type="PANTHER" id="PTHR37943">
    <property type="entry name" value="PROTEIN VES"/>
    <property type="match status" value="1"/>
</dbReference>
<dbReference type="Proteomes" id="UP000091926">
    <property type="component" value="Chromosome"/>
</dbReference>
<dbReference type="SUPFAM" id="SSF51182">
    <property type="entry name" value="RmlC-like cupins"/>
    <property type="match status" value="1"/>
</dbReference>
<dbReference type="CDD" id="cd20293">
    <property type="entry name" value="cupin_HutD_N"/>
    <property type="match status" value="1"/>
</dbReference>
<evidence type="ECO:0008006" key="3">
    <source>
        <dbReference type="Google" id="ProtNLM"/>
    </source>
</evidence>
<dbReference type="AlphaFoldDB" id="A0A193GLE3"/>
<dbReference type="InterPro" id="IPR011051">
    <property type="entry name" value="RmlC_Cupin_sf"/>
</dbReference>
<keyword evidence="2" id="KW-1185">Reference proteome</keyword>
<dbReference type="InterPro" id="IPR014710">
    <property type="entry name" value="RmlC-like_jellyroll"/>
</dbReference>
<proteinExistence type="predicted"/>
<accession>A0A193GLE3</accession>
<evidence type="ECO:0000313" key="2">
    <source>
        <dbReference type="Proteomes" id="UP000091926"/>
    </source>
</evidence>